<dbReference type="InterPro" id="IPR035924">
    <property type="entry name" value="FlaG-like_sf"/>
</dbReference>
<dbReference type="AlphaFoldDB" id="A0A398B7K6"/>
<keyword evidence="1" id="KW-0282">Flagellum</keyword>
<organism evidence="1 2">
    <name type="scientific">Peribacillus asahii</name>
    <dbReference type="NCBI Taxonomy" id="228899"/>
    <lineage>
        <taxon>Bacteria</taxon>
        <taxon>Bacillati</taxon>
        <taxon>Bacillota</taxon>
        <taxon>Bacilli</taxon>
        <taxon>Bacillales</taxon>
        <taxon>Bacillaceae</taxon>
        <taxon>Peribacillus</taxon>
    </lineage>
</organism>
<keyword evidence="1" id="KW-0966">Cell projection</keyword>
<dbReference type="NCBIfam" id="NF005834">
    <property type="entry name" value="PRK07738.1"/>
    <property type="match status" value="1"/>
</dbReference>
<dbReference type="PANTHER" id="PTHR37166:SF1">
    <property type="entry name" value="PROTEIN FLAG"/>
    <property type="match status" value="1"/>
</dbReference>
<dbReference type="InterPro" id="IPR005186">
    <property type="entry name" value="FlaG"/>
</dbReference>
<dbReference type="PANTHER" id="PTHR37166">
    <property type="entry name" value="PROTEIN FLAG"/>
    <property type="match status" value="1"/>
</dbReference>
<dbReference type="RefSeq" id="WP_119117648.1">
    <property type="nucleotide sequence ID" value="NZ_QWVS01000023.1"/>
</dbReference>
<dbReference type="SUPFAM" id="SSF160214">
    <property type="entry name" value="FlaG-like"/>
    <property type="match status" value="1"/>
</dbReference>
<dbReference type="Proteomes" id="UP000266016">
    <property type="component" value="Unassembled WGS sequence"/>
</dbReference>
<name>A0A398B7K6_9BACI</name>
<comment type="caution">
    <text evidence="1">The sequence shown here is derived from an EMBL/GenBank/DDBJ whole genome shotgun (WGS) entry which is preliminary data.</text>
</comment>
<dbReference type="Gene3D" id="3.30.160.170">
    <property type="entry name" value="FlaG-like"/>
    <property type="match status" value="1"/>
</dbReference>
<gene>
    <name evidence="1" type="primary">flaG</name>
    <name evidence="1" type="ORF">D1953_13140</name>
</gene>
<protein>
    <submittedName>
        <fullName evidence="1">Flagellar protein FlaG</fullName>
    </submittedName>
</protein>
<accession>A0A398B7K6</accession>
<sequence>MMLENLSTNVLSSQLRTAILEGMNDYFQNEARVINEAAYSPQKISKEQVQEAVDELNQFLQPTNTSIRFEYHEQLNEYYVKVVDDKTEETIREIPSKKLLDFYAAMTEFVGLMVDKKI</sequence>
<evidence type="ECO:0000313" key="2">
    <source>
        <dbReference type="Proteomes" id="UP000266016"/>
    </source>
</evidence>
<dbReference type="EMBL" id="QWVS01000023">
    <property type="protein sequence ID" value="RID84798.1"/>
    <property type="molecule type" value="Genomic_DNA"/>
</dbReference>
<evidence type="ECO:0000313" key="1">
    <source>
        <dbReference type="EMBL" id="RID84798.1"/>
    </source>
</evidence>
<reference evidence="1 2" key="1">
    <citation type="submission" date="2018-08" db="EMBL/GenBank/DDBJ databases">
        <title>Bacillus jemisoniae sp. nov., Bacillus chryseoplanitiae sp. nov., Bacillus resnikiae sp. nov., and Bacillus frankliniae sp. nov., isolated from Viking spacecraft and associated surfaces.</title>
        <authorList>
            <person name="Seuylemezian A."/>
            <person name="Vaishampayan P."/>
        </authorList>
    </citation>
    <scope>NUCLEOTIDE SEQUENCE [LARGE SCALE GENOMIC DNA]</scope>
    <source>
        <strain evidence="1 2">MA001</strain>
    </source>
</reference>
<keyword evidence="1" id="KW-0969">Cilium</keyword>
<proteinExistence type="predicted"/>
<dbReference type="Pfam" id="PF03646">
    <property type="entry name" value="FlaG"/>
    <property type="match status" value="1"/>
</dbReference>
<keyword evidence="2" id="KW-1185">Reference proteome</keyword>